<accession>A0A0N5AGZ0</accession>
<dbReference type="SUPFAM" id="SSF50156">
    <property type="entry name" value="PDZ domain-like"/>
    <property type="match status" value="2"/>
</dbReference>
<dbReference type="SMART" id="SM00228">
    <property type="entry name" value="PDZ"/>
    <property type="match status" value="2"/>
</dbReference>
<dbReference type="AlphaFoldDB" id="A0A0N5AGZ0"/>
<sequence length="401" mass="44203">MKLYAITVSTMTIQTVLVDDDAISLDCWNDSNETNTFVNLDSCCHFELERKFAKHNKAAGGVLMTPLDDEPLPICRSAARKSRITSSFFDAKERLDEALSGQTDYLCTPSSSKDSGVLSEQNQERILITLPESPLKSALGVEISPIYDPSNDLRLQSVEVRQIDEKGRVAADGRIKVGDCIVEINGRPVYQMSISRARNYLHELQMVPSPTLTIVRPVNTSKDAKTLEPESHSIITEQMKRPIFSALQQANTTAVGTTTRVEIKKIKGMKAEASFVYATSLPLFKFVSESHGFGFNITGRETAKGLRLFYVGTVKPDGPAFGILRTGDRLLEVNGEPTEGLKQSSIVSKLKALSIGDQVSLLISRVDKENNCVYNESVAVTVNEGQTLESKNNVSNTQNFW</sequence>
<evidence type="ECO:0000259" key="1">
    <source>
        <dbReference type="PROSITE" id="PS50106"/>
    </source>
</evidence>
<dbReference type="Gene3D" id="2.30.42.10">
    <property type="match status" value="2"/>
</dbReference>
<dbReference type="GO" id="GO:0043296">
    <property type="term" value="C:apical junction complex"/>
    <property type="evidence" value="ECO:0007669"/>
    <property type="project" value="TreeGrafter"/>
</dbReference>
<evidence type="ECO:0000313" key="2">
    <source>
        <dbReference type="Proteomes" id="UP000046393"/>
    </source>
</evidence>
<dbReference type="GO" id="GO:0045197">
    <property type="term" value="P:establishment or maintenance of epithelial cell apical/basal polarity"/>
    <property type="evidence" value="ECO:0007669"/>
    <property type="project" value="TreeGrafter"/>
</dbReference>
<dbReference type="GO" id="GO:0005938">
    <property type="term" value="C:cell cortex"/>
    <property type="evidence" value="ECO:0007669"/>
    <property type="project" value="TreeGrafter"/>
</dbReference>
<organism evidence="2 3">
    <name type="scientific">Syphacia muris</name>
    <dbReference type="NCBI Taxonomy" id="451379"/>
    <lineage>
        <taxon>Eukaryota</taxon>
        <taxon>Metazoa</taxon>
        <taxon>Ecdysozoa</taxon>
        <taxon>Nematoda</taxon>
        <taxon>Chromadorea</taxon>
        <taxon>Rhabditida</taxon>
        <taxon>Spirurina</taxon>
        <taxon>Oxyuridomorpha</taxon>
        <taxon>Oxyuroidea</taxon>
        <taxon>Oxyuridae</taxon>
        <taxon>Syphacia</taxon>
    </lineage>
</organism>
<protein>
    <submittedName>
        <fullName evidence="3">PDZ domain-containing protein</fullName>
    </submittedName>
</protein>
<feature type="domain" description="PDZ" evidence="1">
    <location>
        <begin position="127"/>
        <end position="203"/>
    </location>
</feature>
<dbReference type="PANTHER" id="PTHR16484">
    <property type="entry name" value="PARTITIONING DEFECTIVE 3 RELATED"/>
    <property type="match status" value="1"/>
</dbReference>
<dbReference type="GO" id="GO:0008104">
    <property type="term" value="P:intracellular protein localization"/>
    <property type="evidence" value="ECO:0007669"/>
    <property type="project" value="TreeGrafter"/>
</dbReference>
<proteinExistence type="predicted"/>
<dbReference type="STRING" id="451379.A0A0N5AGZ0"/>
<dbReference type="Proteomes" id="UP000046393">
    <property type="component" value="Unplaced"/>
</dbReference>
<dbReference type="GO" id="GO:0051660">
    <property type="term" value="P:establishment of centrosome localization"/>
    <property type="evidence" value="ECO:0007669"/>
    <property type="project" value="TreeGrafter"/>
</dbReference>
<dbReference type="GO" id="GO:0016324">
    <property type="term" value="C:apical plasma membrane"/>
    <property type="evidence" value="ECO:0007669"/>
    <property type="project" value="TreeGrafter"/>
</dbReference>
<dbReference type="WBParaSite" id="SMUV_0000362001-mRNA-1">
    <property type="protein sequence ID" value="SMUV_0000362001-mRNA-1"/>
    <property type="gene ID" value="SMUV_0000362001"/>
</dbReference>
<name>A0A0N5AGZ0_9BILA</name>
<dbReference type="InterPro" id="IPR001478">
    <property type="entry name" value="PDZ"/>
</dbReference>
<dbReference type="GO" id="GO:0007155">
    <property type="term" value="P:cell adhesion"/>
    <property type="evidence" value="ECO:0007669"/>
    <property type="project" value="TreeGrafter"/>
</dbReference>
<dbReference type="InterPro" id="IPR036034">
    <property type="entry name" value="PDZ_sf"/>
</dbReference>
<dbReference type="InterPro" id="IPR052213">
    <property type="entry name" value="PAR3"/>
</dbReference>
<evidence type="ECO:0000313" key="3">
    <source>
        <dbReference type="WBParaSite" id="SMUV_0000362001-mRNA-1"/>
    </source>
</evidence>
<dbReference type="GO" id="GO:0030010">
    <property type="term" value="P:establishment of cell polarity"/>
    <property type="evidence" value="ECO:0007669"/>
    <property type="project" value="TreeGrafter"/>
</dbReference>
<keyword evidence="2" id="KW-1185">Reference proteome</keyword>
<dbReference type="Pfam" id="PF00595">
    <property type="entry name" value="PDZ"/>
    <property type="match status" value="2"/>
</dbReference>
<dbReference type="GO" id="GO:0005912">
    <property type="term" value="C:adherens junction"/>
    <property type="evidence" value="ECO:0007669"/>
    <property type="project" value="TreeGrafter"/>
</dbReference>
<dbReference type="PROSITE" id="PS50106">
    <property type="entry name" value="PDZ"/>
    <property type="match status" value="2"/>
</dbReference>
<reference evidence="3" key="1">
    <citation type="submission" date="2017-02" db="UniProtKB">
        <authorList>
            <consortium name="WormBaseParasite"/>
        </authorList>
    </citation>
    <scope>IDENTIFICATION</scope>
</reference>
<dbReference type="PANTHER" id="PTHR16484:SF17">
    <property type="entry name" value="BAZOOKA, ISOFORM B"/>
    <property type="match status" value="1"/>
</dbReference>
<feature type="domain" description="PDZ" evidence="1">
    <location>
        <begin position="283"/>
        <end position="351"/>
    </location>
</feature>
<dbReference type="GO" id="GO:0035091">
    <property type="term" value="F:phosphatidylinositol binding"/>
    <property type="evidence" value="ECO:0007669"/>
    <property type="project" value="TreeGrafter"/>
</dbReference>
<dbReference type="GO" id="GO:0000226">
    <property type="term" value="P:microtubule cytoskeleton organization"/>
    <property type="evidence" value="ECO:0007669"/>
    <property type="project" value="TreeGrafter"/>
</dbReference>